<keyword evidence="1" id="KW-0805">Transcription regulation</keyword>
<keyword evidence="3" id="KW-0804">Transcription</keyword>
<dbReference type="RefSeq" id="WP_183773886.1">
    <property type="nucleotide sequence ID" value="NZ_JACIDK010000004.1"/>
</dbReference>
<dbReference type="Gene3D" id="1.10.260.40">
    <property type="entry name" value="lambda repressor-like DNA-binding domains"/>
    <property type="match status" value="1"/>
</dbReference>
<dbReference type="Pfam" id="PF00356">
    <property type="entry name" value="LacI"/>
    <property type="match status" value="1"/>
</dbReference>
<keyword evidence="6" id="KW-1185">Reference proteome</keyword>
<dbReference type="PANTHER" id="PTHR30146:SF153">
    <property type="entry name" value="LACTOSE OPERON REPRESSOR"/>
    <property type="match status" value="1"/>
</dbReference>
<dbReference type="SMART" id="SM00354">
    <property type="entry name" value="HTH_LACI"/>
    <property type="match status" value="1"/>
</dbReference>
<evidence type="ECO:0000256" key="3">
    <source>
        <dbReference type="ARBA" id="ARBA00023163"/>
    </source>
</evidence>
<dbReference type="GO" id="GO:0000976">
    <property type="term" value="F:transcription cis-regulatory region binding"/>
    <property type="evidence" value="ECO:0007669"/>
    <property type="project" value="TreeGrafter"/>
</dbReference>
<dbReference type="InterPro" id="IPR010982">
    <property type="entry name" value="Lambda_DNA-bd_dom_sf"/>
</dbReference>
<dbReference type="InterPro" id="IPR028082">
    <property type="entry name" value="Peripla_BP_I"/>
</dbReference>
<comment type="caution">
    <text evidence="5">The sequence shown here is derived from an EMBL/GenBank/DDBJ whole genome shotgun (WGS) entry which is preliminary data.</text>
</comment>
<keyword evidence="2" id="KW-0238">DNA-binding</keyword>
<dbReference type="SUPFAM" id="SSF47413">
    <property type="entry name" value="lambda repressor-like DNA-binding domains"/>
    <property type="match status" value="1"/>
</dbReference>
<reference evidence="5 6" key="1">
    <citation type="submission" date="2020-08" db="EMBL/GenBank/DDBJ databases">
        <title>Genomic Encyclopedia of Type Strains, Phase IV (KMG-IV): sequencing the most valuable type-strain genomes for metagenomic binning, comparative biology and taxonomic classification.</title>
        <authorList>
            <person name="Goeker M."/>
        </authorList>
    </citation>
    <scope>NUCLEOTIDE SEQUENCE [LARGE SCALE GENOMIC DNA]</scope>
    <source>
        <strain evidence="5 6">DSM 21793</strain>
    </source>
</reference>
<evidence type="ECO:0000313" key="5">
    <source>
        <dbReference type="EMBL" id="MBB3892123.1"/>
    </source>
</evidence>
<dbReference type="GO" id="GO:0003700">
    <property type="term" value="F:DNA-binding transcription factor activity"/>
    <property type="evidence" value="ECO:0007669"/>
    <property type="project" value="TreeGrafter"/>
</dbReference>
<feature type="domain" description="HTH lacI-type" evidence="4">
    <location>
        <begin position="5"/>
        <end position="59"/>
    </location>
</feature>
<evidence type="ECO:0000256" key="2">
    <source>
        <dbReference type="ARBA" id="ARBA00023125"/>
    </source>
</evidence>
<dbReference type="SUPFAM" id="SSF53822">
    <property type="entry name" value="Periplasmic binding protein-like I"/>
    <property type="match status" value="1"/>
</dbReference>
<dbReference type="Gene3D" id="3.40.50.2300">
    <property type="match status" value="2"/>
</dbReference>
<dbReference type="EMBL" id="JACIDK010000004">
    <property type="protein sequence ID" value="MBB3892123.1"/>
    <property type="molecule type" value="Genomic_DNA"/>
</dbReference>
<evidence type="ECO:0000256" key="1">
    <source>
        <dbReference type="ARBA" id="ARBA00023015"/>
    </source>
</evidence>
<organism evidence="5 6">
    <name type="scientific">Phenylobacterium haematophilum</name>
    <dbReference type="NCBI Taxonomy" id="98513"/>
    <lineage>
        <taxon>Bacteria</taxon>
        <taxon>Pseudomonadati</taxon>
        <taxon>Pseudomonadota</taxon>
        <taxon>Alphaproteobacteria</taxon>
        <taxon>Caulobacterales</taxon>
        <taxon>Caulobacteraceae</taxon>
        <taxon>Phenylobacterium</taxon>
    </lineage>
</organism>
<gene>
    <name evidence="5" type="ORF">GGQ61_002856</name>
</gene>
<evidence type="ECO:0000313" key="6">
    <source>
        <dbReference type="Proteomes" id="UP000530564"/>
    </source>
</evidence>
<evidence type="ECO:0000259" key="4">
    <source>
        <dbReference type="PROSITE" id="PS50932"/>
    </source>
</evidence>
<dbReference type="Pfam" id="PF13377">
    <property type="entry name" value="Peripla_BP_3"/>
    <property type="match status" value="1"/>
</dbReference>
<dbReference type="PROSITE" id="PS50932">
    <property type="entry name" value="HTH_LACI_2"/>
    <property type="match status" value="1"/>
</dbReference>
<protein>
    <submittedName>
        <fullName evidence="5">LacI family transcriptional regulator</fullName>
    </submittedName>
</protein>
<name>A0A840A372_9CAUL</name>
<accession>A0A840A372</accession>
<dbReference type="CDD" id="cd01545">
    <property type="entry name" value="PBP1_SalR"/>
    <property type="match status" value="1"/>
</dbReference>
<sequence length="348" mass="36834">MSRQPTIKDVATKAEVSFKTVSRVLNREPHVRKEVRDRVLAAAAALDYRPNNAARGLTGGRSRLIGFLYDNPNYSYVTQGEAGALLRCREAGYHLVVEPIDSQADVARQIEQIISSLRLDGVILTPPISDAPAALATLDRLGVAHVRIAPSAAREAAPCVFIDDEAAAYALTRHLIELGHKAIGFVQGHPDHGASRQRQAGFERAMAQAGLAIPAQLIAQGYFTFESGMAAGEALLSQRERPTAVFAANDKMALGVLAAARRLGLSAPADLALAGFDDNRVSRLSSPQLTTAHQPVDVMCAAAADMLVALAGGETLDQPTLQLPFEIEVRASSAAPPRAPLSSPASAV</sequence>
<dbReference type="PROSITE" id="PS00356">
    <property type="entry name" value="HTH_LACI_1"/>
    <property type="match status" value="1"/>
</dbReference>
<dbReference type="CDD" id="cd01392">
    <property type="entry name" value="HTH_LacI"/>
    <property type="match status" value="1"/>
</dbReference>
<proteinExistence type="predicted"/>
<dbReference type="InterPro" id="IPR000843">
    <property type="entry name" value="HTH_LacI"/>
</dbReference>
<dbReference type="Proteomes" id="UP000530564">
    <property type="component" value="Unassembled WGS sequence"/>
</dbReference>
<dbReference type="PANTHER" id="PTHR30146">
    <property type="entry name" value="LACI-RELATED TRANSCRIPTIONAL REPRESSOR"/>
    <property type="match status" value="1"/>
</dbReference>
<dbReference type="InterPro" id="IPR046335">
    <property type="entry name" value="LacI/GalR-like_sensor"/>
</dbReference>
<dbReference type="AlphaFoldDB" id="A0A840A372"/>